<dbReference type="EMBL" id="CAMPGE010007016">
    <property type="protein sequence ID" value="CAI2365940.1"/>
    <property type="molecule type" value="Genomic_DNA"/>
</dbReference>
<gene>
    <name evidence="2" type="ORF">ECRASSUSDP1_LOCUS7209</name>
</gene>
<reference evidence="2" key="1">
    <citation type="submission" date="2023-07" db="EMBL/GenBank/DDBJ databases">
        <authorList>
            <consortium name="AG Swart"/>
            <person name="Singh M."/>
            <person name="Singh A."/>
            <person name="Seah K."/>
            <person name="Emmerich C."/>
        </authorList>
    </citation>
    <scope>NUCLEOTIDE SEQUENCE</scope>
    <source>
        <strain evidence="2">DP1</strain>
    </source>
</reference>
<organism evidence="2 3">
    <name type="scientific">Euplotes crassus</name>
    <dbReference type="NCBI Taxonomy" id="5936"/>
    <lineage>
        <taxon>Eukaryota</taxon>
        <taxon>Sar</taxon>
        <taxon>Alveolata</taxon>
        <taxon>Ciliophora</taxon>
        <taxon>Intramacronucleata</taxon>
        <taxon>Spirotrichea</taxon>
        <taxon>Hypotrichia</taxon>
        <taxon>Euplotida</taxon>
        <taxon>Euplotidae</taxon>
        <taxon>Moneuplotes</taxon>
    </lineage>
</organism>
<protein>
    <submittedName>
        <fullName evidence="2">Uncharacterized protein</fullName>
    </submittedName>
</protein>
<evidence type="ECO:0000256" key="1">
    <source>
        <dbReference type="SAM" id="MobiDB-lite"/>
    </source>
</evidence>
<accession>A0AAD1UID1</accession>
<dbReference type="Proteomes" id="UP001295684">
    <property type="component" value="Unassembled WGS sequence"/>
</dbReference>
<evidence type="ECO:0000313" key="3">
    <source>
        <dbReference type="Proteomes" id="UP001295684"/>
    </source>
</evidence>
<comment type="caution">
    <text evidence="2">The sequence shown here is derived from an EMBL/GenBank/DDBJ whole genome shotgun (WGS) entry which is preliminary data.</text>
</comment>
<dbReference type="AlphaFoldDB" id="A0AAD1UID1"/>
<feature type="region of interest" description="Disordered" evidence="1">
    <location>
        <begin position="352"/>
        <end position="416"/>
    </location>
</feature>
<keyword evidence="3" id="KW-1185">Reference proteome</keyword>
<proteinExistence type="predicted"/>
<sequence length="429" mass="48250">MLAYSKKTKKAICNYYGAPLTSIKKEPNPYEHHYLNAVFHLLLNLEGQAVGYETLTERLVNLFIKAADYKKDDATDSIGQVFLSFKEKCEKYQAENDPELSFLPVLPTSEALISILDSDYFEEGITTFYGSPDTKACMLELILTTIRNLEVDKKGEFGSELMGDGSSFIDTYFKGQTTDSYASSYCNYSFPVRMDGIFDEIKTSEGQSKLLQTLVSVRAQNEINSPVYTSMGQRFLVIKLDYSNITLIREDIQSIWTSVESSFNTELLTSLPTEEHKDSEANAELVAVIDRLNKDFKTSNNEVNMLIDSKWRNLKTTIYKSNTYANIVEDCVSSQRVPLVLVYRLLDNIPKPEPPTSAQKIKEVNKNSLKSKEGPKKNHGSGSNNGNGEKPTREVPPLMNAPAPKSNPSVQEKDVPYNDGIRKCKCVIF</sequence>
<evidence type="ECO:0000313" key="2">
    <source>
        <dbReference type="EMBL" id="CAI2365940.1"/>
    </source>
</evidence>
<feature type="compositionally biased region" description="Basic and acidic residues" evidence="1">
    <location>
        <begin position="360"/>
        <end position="376"/>
    </location>
</feature>
<name>A0AAD1UID1_EUPCR</name>